<sequence length="148" mass="17137">MEVIIREWGLWPEAGCNAECPGFKCVPGHTDCCCRRILFCQPDFVSHKSQLEEYITSCGHIFDFYPKFHCELNFIEQYWGAVKFRYRSSQWTCDMEQMECNVIASHFISAYSQGLTGAQAVWVNRKYHGHRTLPPDIVEELKTTLGSV</sequence>
<organism evidence="1 2">
    <name type="scientific">Suillus discolor</name>
    <dbReference type="NCBI Taxonomy" id="1912936"/>
    <lineage>
        <taxon>Eukaryota</taxon>
        <taxon>Fungi</taxon>
        <taxon>Dikarya</taxon>
        <taxon>Basidiomycota</taxon>
        <taxon>Agaricomycotina</taxon>
        <taxon>Agaricomycetes</taxon>
        <taxon>Agaricomycetidae</taxon>
        <taxon>Boletales</taxon>
        <taxon>Suillineae</taxon>
        <taxon>Suillaceae</taxon>
        <taxon>Suillus</taxon>
    </lineage>
</organism>
<comment type="caution">
    <text evidence="1">The sequence shown here is derived from an EMBL/GenBank/DDBJ whole genome shotgun (WGS) entry which is preliminary data.</text>
</comment>
<dbReference type="RefSeq" id="XP_041293852.1">
    <property type="nucleotide sequence ID" value="XM_041439749.1"/>
</dbReference>
<reference evidence="1" key="1">
    <citation type="journal article" date="2020" name="New Phytol.">
        <title>Comparative genomics reveals dynamic genome evolution in host specialist ectomycorrhizal fungi.</title>
        <authorList>
            <person name="Lofgren L.A."/>
            <person name="Nguyen N.H."/>
            <person name="Vilgalys R."/>
            <person name="Ruytinx J."/>
            <person name="Liao H.L."/>
            <person name="Branco S."/>
            <person name="Kuo A."/>
            <person name="LaButti K."/>
            <person name="Lipzen A."/>
            <person name="Andreopoulos W."/>
            <person name="Pangilinan J."/>
            <person name="Riley R."/>
            <person name="Hundley H."/>
            <person name="Na H."/>
            <person name="Barry K."/>
            <person name="Grigoriev I.V."/>
            <person name="Stajich J.E."/>
            <person name="Kennedy P.G."/>
        </authorList>
    </citation>
    <scope>NUCLEOTIDE SEQUENCE</scope>
    <source>
        <strain evidence="1">FC423</strain>
    </source>
</reference>
<accession>A0A9P7F8R6</accession>
<dbReference type="EMBL" id="JABBWM010000022">
    <property type="protein sequence ID" value="KAG2109984.1"/>
    <property type="molecule type" value="Genomic_DNA"/>
</dbReference>
<evidence type="ECO:0000313" key="2">
    <source>
        <dbReference type="Proteomes" id="UP000823399"/>
    </source>
</evidence>
<dbReference type="GeneID" id="64702008"/>
<dbReference type="AlphaFoldDB" id="A0A9P7F8R6"/>
<name>A0A9P7F8R6_9AGAM</name>
<dbReference type="Proteomes" id="UP000823399">
    <property type="component" value="Unassembled WGS sequence"/>
</dbReference>
<gene>
    <name evidence="1" type="ORF">F5147DRAFT_745423</name>
</gene>
<proteinExistence type="predicted"/>
<protein>
    <submittedName>
        <fullName evidence="1">Uncharacterized protein</fullName>
    </submittedName>
</protein>
<dbReference type="OrthoDB" id="2416294at2759"/>
<evidence type="ECO:0000313" key="1">
    <source>
        <dbReference type="EMBL" id="KAG2109984.1"/>
    </source>
</evidence>
<keyword evidence="2" id="KW-1185">Reference proteome</keyword>
<dbReference type="PANTHER" id="PTHR35871:SF1">
    <property type="entry name" value="CXC1-LIKE CYSTEINE CLUSTER ASSOCIATED WITH KDZ TRANSPOSASES DOMAIN-CONTAINING PROTEIN"/>
    <property type="match status" value="1"/>
</dbReference>
<dbReference type="PANTHER" id="PTHR35871">
    <property type="entry name" value="EXPRESSED PROTEIN"/>
    <property type="match status" value="1"/>
</dbReference>